<comment type="caution">
    <text evidence="2">The sequence shown here is derived from an EMBL/GenBank/DDBJ whole genome shotgun (WGS) entry which is preliminary data.</text>
</comment>
<organism evidence="2 3">
    <name type="scientific">Dunaliella salina</name>
    <name type="common">Green alga</name>
    <name type="synonym">Protococcus salinus</name>
    <dbReference type="NCBI Taxonomy" id="3046"/>
    <lineage>
        <taxon>Eukaryota</taxon>
        <taxon>Viridiplantae</taxon>
        <taxon>Chlorophyta</taxon>
        <taxon>core chlorophytes</taxon>
        <taxon>Chlorophyceae</taxon>
        <taxon>CS clade</taxon>
        <taxon>Chlamydomonadales</taxon>
        <taxon>Dunaliellaceae</taxon>
        <taxon>Dunaliella</taxon>
    </lineage>
</organism>
<dbReference type="EMBL" id="MU070755">
    <property type="protein sequence ID" value="KAF5826708.1"/>
    <property type="molecule type" value="Genomic_DNA"/>
</dbReference>
<feature type="domain" description="Protein kinase" evidence="1">
    <location>
        <begin position="121"/>
        <end position="395"/>
    </location>
</feature>
<dbReference type="PROSITE" id="PS50011">
    <property type="entry name" value="PROTEIN_KINASE_DOM"/>
    <property type="match status" value="1"/>
</dbReference>
<dbReference type="SMART" id="SM00220">
    <property type="entry name" value="S_TKc"/>
    <property type="match status" value="1"/>
</dbReference>
<dbReference type="InterPro" id="IPR011009">
    <property type="entry name" value="Kinase-like_dom_sf"/>
</dbReference>
<name>A0ABQ7FWG4_DUNSA</name>
<dbReference type="PANTHER" id="PTHR46699">
    <property type="entry name" value="SERINE/THREONINE-PROTEIN KINASE STN8, CHLOROPLASTIC-RELATED"/>
    <property type="match status" value="1"/>
</dbReference>
<evidence type="ECO:0000313" key="2">
    <source>
        <dbReference type="EMBL" id="KAF5826708.1"/>
    </source>
</evidence>
<keyword evidence="2" id="KW-0418">Kinase</keyword>
<evidence type="ECO:0000259" key="1">
    <source>
        <dbReference type="PROSITE" id="PS50011"/>
    </source>
</evidence>
<dbReference type="SUPFAM" id="SSF56112">
    <property type="entry name" value="Protein kinase-like (PK-like)"/>
    <property type="match status" value="1"/>
</dbReference>
<sequence length="399" mass="44649">MLCSAGCNVAQLICKERNITLCRFARNLFNSGIPPPKLLVDELEDVLEADNQDWLASGLELLTEDLQSIAAGSPSIGGVLRLLVIYYLFFTRPNPFLACLDFYFLRPLADNTANKWKSSDFALREKLGGGNFGAAFEGLRVERGDRTISPRAKLTPEQKKRHETDGAFSRGSQWLVWKFESDATLGNALDGQLGSFPACLEIIKSILRQVLLGLQKLHDLGIVHRDVKPDNLLITTDGEVKIIDFGAAVDMCTGVNFNPLYGMLDPRYSPPEELVMPKNFPRAPTPVIATLLSPFAWIYGRPDLFDSYSVGVLLMQMAVPQLRTSANIKAFNNEMRQCGGNLSQWRDYRGSRIDFTLLDRNGKAGWDLATKLLKPRDKFNRGRLSVSQALAHRYFLPEF</sequence>
<dbReference type="PROSITE" id="PS00108">
    <property type="entry name" value="PROTEIN_KINASE_ST"/>
    <property type="match status" value="1"/>
</dbReference>
<protein>
    <submittedName>
        <fullName evidence="2">Protein kinase</fullName>
    </submittedName>
</protein>
<dbReference type="InterPro" id="IPR008271">
    <property type="entry name" value="Ser/Thr_kinase_AS"/>
</dbReference>
<dbReference type="Proteomes" id="UP000815325">
    <property type="component" value="Unassembled WGS sequence"/>
</dbReference>
<dbReference type="Gene3D" id="1.10.510.10">
    <property type="entry name" value="Transferase(Phosphotransferase) domain 1"/>
    <property type="match status" value="1"/>
</dbReference>
<keyword evidence="3" id="KW-1185">Reference proteome</keyword>
<dbReference type="GO" id="GO:0016301">
    <property type="term" value="F:kinase activity"/>
    <property type="evidence" value="ECO:0007669"/>
    <property type="project" value="UniProtKB-KW"/>
</dbReference>
<accession>A0ABQ7FWG4</accession>
<dbReference type="Pfam" id="PF00069">
    <property type="entry name" value="Pkinase"/>
    <property type="match status" value="1"/>
</dbReference>
<reference evidence="2" key="1">
    <citation type="submission" date="2017-08" db="EMBL/GenBank/DDBJ databases">
        <authorList>
            <person name="Polle J.E."/>
            <person name="Barry K."/>
            <person name="Cushman J."/>
            <person name="Schmutz J."/>
            <person name="Tran D."/>
            <person name="Hathwaick L.T."/>
            <person name="Yim W.C."/>
            <person name="Jenkins J."/>
            <person name="Mckie-Krisberg Z.M."/>
            <person name="Prochnik S."/>
            <person name="Lindquist E."/>
            <person name="Dockter R.B."/>
            <person name="Adam C."/>
            <person name="Molina H."/>
            <person name="Bunkerborg J."/>
            <person name="Jin E."/>
            <person name="Buchheim M."/>
            <person name="Magnuson J."/>
        </authorList>
    </citation>
    <scope>NUCLEOTIDE SEQUENCE</scope>
    <source>
        <strain evidence="2">CCAP 19/18</strain>
    </source>
</reference>
<evidence type="ECO:0000313" key="3">
    <source>
        <dbReference type="Proteomes" id="UP000815325"/>
    </source>
</evidence>
<proteinExistence type="predicted"/>
<keyword evidence="2" id="KW-0808">Transferase</keyword>
<dbReference type="PANTHER" id="PTHR46699:SF1">
    <property type="entry name" value="SERINE_THREONINE-PROTEIN KINASE STN8, CHLOROPLASTIC"/>
    <property type="match status" value="1"/>
</dbReference>
<gene>
    <name evidence="2" type="ORF">DUNSADRAFT_2307</name>
</gene>
<dbReference type="InterPro" id="IPR000719">
    <property type="entry name" value="Prot_kinase_dom"/>
</dbReference>